<feature type="transmembrane region" description="Helical" evidence="1">
    <location>
        <begin position="155"/>
        <end position="176"/>
    </location>
</feature>
<gene>
    <name evidence="2" type="ORF">Ahu01nite_006920</name>
</gene>
<evidence type="ECO:0008006" key="4">
    <source>
        <dbReference type="Google" id="ProtNLM"/>
    </source>
</evidence>
<feature type="transmembrane region" description="Helical" evidence="1">
    <location>
        <begin position="235"/>
        <end position="255"/>
    </location>
</feature>
<comment type="caution">
    <text evidence="2">The sequence shown here is derived from an EMBL/GenBank/DDBJ whole genome shotgun (WGS) entry which is preliminary data.</text>
</comment>
<evidence type="ECO:0000313" key="3">
    <source>
        <dbReference type="Proteomes" id="UP000603200"/>
    </source>
</evidence>
<dbReference type="Proteomes" id="UP000603200">
    <property type="component" value="Unassembled WGS sequence"/>
</dbReference>
<feature type="transmembrane region" description="Helical" evidence="1">
    <location>
        <begin position="301"/>
        <end position="326"/>
    </location>
</feature>
<protein>
    <recommendedName>
        <fullName evidence="4">Integral membrane protein</fullName>
    </recommendedName>
</protein>
<organism evidence="2 3">
    <name type="scientific">Winogradskya humida</name>
    <dbReference type="NCBI Taxonomy" id="113566"/>
    <lineage>
        <taxon>Bacteria</taxon>
        <taxon>Bacillati</taxon>
        <taxon>Actinomycetota</taxon>
        <taxon>Actinomycetes</taxon>
        <taxon>Micromonosporales</taxon>
        <taxon>Micromonosporaceae</taxon>
        <taxon>Winogradskya</taxon>
    </lineage>
</organism>
<feature type="transmembrane region" description="Helical" evidence="1">
    <location>
        <begin position="183"/>
        <end position="202"/>
    </location>
</feature>
<keyword evidence="1" id="KW-0472">Membrane</keyword>
<keyword evidence="3" id="KW-1185">Reference proteome</keyword>
<feature type="transmembrane region" description="Helical" evidence="1">
    <location>
        <begin position="130"/>
        <end position="149"/>
    </location>
</feature>
<keyword evidence="1" id="KW-0812">Transmembrane</keyword>
<accession>A0ABQ3ZGB6</accession>
<reference evidence="2 3" key="1">
    <citation type="submission" date="2021-01" db="EMBL/GenBank/DDBJ databases">
        <title>Whole genome shotgun sequence of Actinoplanes humidus NBRC 14915.</title>
        <authorList>
            <person name="Komaki H."/>
            <person name="Tamura T."/>
        </authorList>
    </citation>
    <scope>NUCLEOTIDE SEQUENCE [LARGE SCALE GENOMIC DNA]</scope>
    <source>
        <strain evidence="2 3">NBRC 14915</strain>
    </source>
</reference>
<dbReference type="RefSeq" id="WP_203834871.1">
    <property type="nucleotide sequence ID" value="NZ_BAAATV010000001.1"/>
</dbReference>
<sequence>MSDPYYRLLFAYPRRYRRERGRELVDMYRELSGDRRRPTVSEAADLIVGGIRERVRAVGLGGLSRAVPAASVFTLAALTGLSVYYLLVFELHPAGGESFGPFASIYVCAYLGWLVTAVTAAVVPGRLARTSAAVTLALLAGAIALRFVGGPWNTLHLYMGLPLAVLGVITLALPAATSWTARMAPLAVAAATVFTVVVRPPLGSDGPAMMGTLWEPGAGTYGMCCSYEVPSSYPLHLAAIALLIAGVTAALFHAWRGSSRGAWTLLVLATPIAALATMWLSEVEPFRSVSSRFTGWNEITVCIAGILGILLAAVGLPAAVVLLTAARRITSAISSFRKARSRSA</sequence>
<name>A0ABQ3ZGB6_9ACTN</name>
<keyword evidence="1" id="KW-1133">Transmembrane helix</keyword>
<proteinExistence type="predicted"/>
<feature type="transmembrane region" description="Helical" evidence="1">
    <location>
        <begin position="262"/>
        <end position="281"/>
    </location>
</feature>
<dbReference type="EMBL" id="BOMN01000010">
    <property type="protein sequence ID" value="GIE17590.1"/>
    <property type="molecule type" value="Genomic_DNA"/>
</dbReference>
<feature type="transmembrane region" description="Helical" evidence="1">
    <location>
        <begin position="99"/>
        <end position="123"/>
    </location>
</feature>
<evidence type="ECO:0000256" key="1">
    <source>
        <dbReference type="SAM" id="Phobius"/>
    </source>
</evidence>
<evidence type="ECO:0000313" key="2">
    <source>
        <dbReference type="EMBL" id="GIE17590.1"/>
    </source>
</evidence>
<feature type="transmembrane region" description="Helical" evidence="1">
    <location>
        <begin position="66"/>
        <end position="87"/>
    </location>
</feature>